<accession>A0A5N7BY19</accession>
<gene>
    <name evidence="2" type="ORF">BDV23DRAFT_162690</name>
</gene>
<dbReference type="GO" id="GO:0004842">
    <property type="term" value="F:ubiquitin-protein transferase activity"/>
    <property type="evidence" value="ECO:0007669"/>
    <property type="project" value="TreeGrafter"/>
</dbReference>
<evidence type="ECO:0000313" key="2">
    <source>
        <dbReference type="EMBL" id="KAE8386710.1"/>
    </source>
</evidence>
<proteinExistence type="predicted"/>
<feature type="region of interest" description="Disordered" evidence="1">
    <location>
        <begin position="213"/>
        <end position="239"/>
    </location>
</feature>
<reference evidence="2" key="1">
    <citation type="submission" date="2019-04" db="EMBL/GenBank/DDBJ databases">
        <title>Friends and foes A comparative genomics studyof 23 Aspergillus species from section Flavi.</title>
        <authorList>
            <consortium name="DOE Joint Genome Institute"/>
            <person name="Kjaerbolling I."/>
            <person name="Vesth T."/>
            <person name="Frisvad J.C."/>
            <person name="Nybo J.L."/>
            <person name="Theobald S."/>
            <person name="Kildgaard S."/>
            <person name="Isbrandt T."/>
            <person name="Kuo A."/>
            <person name="Sato A."/>
            <person name="Lyhne E.K."/>
            <person name="Kogle M.E."/>
            <person name="Wiebenga A."/>
            <person name="Kun R.S."/>
            <person name="Lubbers R.J."/>
            <person name="Makela M.R."/>
            <person name="Barry K."/>
            <person name="Chovatia M."/>
            <person name="Clum A."/>
            <person name="Daum C."/>
            <person name="Haridas S."/>
            <person name="He G."/>
            <person name="LaButti K."/>
            <person name="Lipzen A."/>
            <person name="Mondo S."/>
            <person name="Riley R."/>
            <person name="Salamov A."/>
            <person name="Simmons B.A."/>
            <person name="Magnuson J.K."/>
            <person name="Henrissat B."/>
            <person name="Mortensen U.H."/>
            <person name="Larsen T.O."/>
            <person name="Devries R.P."/>
            <person name="Grigoriev I.V."/>
            <person name="Machida M."/>
            <person name="Baker S.E."/>
            <person name="Andersen M.R."/>
        </authorList>
    </citation>
    <scope>NUCLEOTIDE SEQUENCE [LARGE SCALE GENOMIC DNA]</scope>
    <source>
        <strain evidence="2">IBT 14317</strain>
    </source>
</reference>
<dbReference type="OrthoDB" id="2398441at2759"/>
<evidence type="ECO:0000256" key="1">
    <source>
        <dbReference type="SAM" id="MobiDB-lite"/>
    </source>
</evidence>
<dbReference type="Proteomes" id="UP000326877">
    <property type="component" value="Unassembled WGS sequence"/>
</dbReference>
<dbReference type="InterPro" id="IPR038886">
    <property type="entry name" value="E3_SLX5/Rfp1"/>
</dbReference>
<dbReference type="GO" id="GO:0033768">
    <property type="term" value="C:SUMO-targeted ubiquitin ligase complex"/>
    <property type="evidence" value="ECO:0007669"/>
    <property type="project" value="TreeGrafter"/>
</dbReference>
<dbReference type="PANTHER" id="PTHR28042">
    <property type="entry name" value="E3 UBIQUITIN-PROTEIN LIGASE COMPLEX SLX5-SLX8 SUBUNIT SLX5"/>
    <property type="match status" value="1"/>
</dbReference>
<name>A0A5N7BY19_PETAA</name>
<dbReference type="PANTHER" id="PTHR28042:SF1">
    <property type="entry name" value="E3 UBIQUITIN-PROTEIN LIGASE COMPLEX SLX5-SLX8 SUBUNIT SLX5"/>
    <property type="match status" value="1"/>
</dbReference>
<protein>
    <recommendedName>
        <fullName evidence="3">RING-type domain-containing protein</fullName>
    </recommendedName>
</protein>
<dbReference type="AlphaFoldDB" id="A0A5N7BY19"/>
<sequence>MSRSSHSPSRRFFQRGEPSSSRAPSQHHRLPPMRYAGDGFDFRRPMVSASHQTDEVIDLTNEPDSPPQQRRADPQLTPRRPRQPRFGRDIIADVVDLEAEPDNTIHLDSPSSPEVQFVGASVRPQPPRPPPPQPRDFDFGAGLLRYLRLGEPRSRDFPSGGLFSRDLSWRTRGSIRRMPQDVESFWIGDRPGGAIDLTINLDMDGPLAMDYGYSGFPPEPERSQPAYKPPSPPPEGFTRTVGEDDVVCCPNCDSELGSGDEVQQQIWVVKQCGHVYCGQCATYRSKSNAKKASQPVKPFSKCQVADCGKTVSAPKSMFQVYL</sequence>
<organism evidence="2">
    <name type="scientific">Petromyces alliaceus</name>
    <name type="common">Aspergillus alliaceus</name>
    <dbReference type="NCBI Taxonomy" id="209559"/>
    <lineage>
        <taxon>Eukaryota</taxon>
        <taxon>Fungi</taxon>
        <taxon>Dikarya</taxon>
        <taxon>Ascomycota</taxon>
        <taxon>Pezizomycotina</taxon>
        <taxon>Eurotiomycetes</taxon>
        <taxon>Eurotiomycetidae</taxon>
        <taxon>Eurotiales</taxon>
        <taxon>Aspergillaceae</taxon>
        <taxon>Aspergillus</taxon>
        <taxon>Aspergillus subgen. Circumdati</taxon>
    </lineage>
</organism>
<feature type="region of interest" description="Disordered" evidence="1">
    <location>
        <begin position="1"/>
        <end position="89"/>
    </location>
</feature>
<evidence type="ECO:0008006" key="3">
    <source>
        <dbReference type="Google" id="ProtNLM"/>
    </source>
</evidence>
<dbReference type="EMBL" id="ML735306">
    <property type="protein sequence ID" value="KAE8386710.1"/>
    <property type="molecule type" value="Genomic_DNA"/>
</dbReference>